<evidence type="ECO:0000256" key="2">
    <source>
        <dbReference type="ARBA" id="ARBA00004141"/>
    </source>
</evidence>
<feature type="region of interest" description="Disordered" evidence="11">
    <location>
        <begin position="264"/>
        <end position="285"/>
    </location>
</feature>
<comment type="caution">
    <text evidence="14">The sequence shown here is derived from an EMBL/GenBank/DDBJ whole genome shotgun (WGS) entry which is preliminary data.</text>
</comment>
<evidence type="ECO:0000256" key="4">
    <source>
        <dbReference type="ARBA" id="ARBA00022617"/>
    </source>
</evidence>
<feature type="domain" description="Cytochrome b561" evidence="13">
    <location>
        <begin position="21"/>
        <end position="247"/>
    </location>
</feature>
<evidence type="ECO:0000256" key="5">
    <source>
        <dbReference type="ARBA" id="ARBA00022692"/>
    </source>
</evidence>
<organism evidence="14 15">
    <name type="scientific">Chrysophaeum taylorii</name>
    <dbReference type="NCBI Taxonomy" id="2483200"/>
    <lineage>
        <taxon>Eukaryota</taxon>
        <taxon>Sar</taxon>
        <taxon>Stramenopiles</taxon>
        <taxon>Ochrophyta</taxon>
        <taxon>Pelagophyceae</taxon>
        <taxon>Pelagomonadales</taxon>
        <taxon>Pelagomonadaceae</taxon>
        <taxon>Chrysophaeum</taxon>
    </lineage>
</organism>
<keyword evidence="7" id="KW-0249">Electron transport</keyword>
<evidence type="ECO:0000256" key="6">
    <source>
        <dbReference type="ARBA" id="ARBA00022723"/>
    </source>
</evidence>
<comment type="subcellular location">
    <subcellularLocation>
        <location evidence="2">Membrane</location>
        <topology evidence="2">Multi-pass membrane protein</topology>
    </subcellularLocation>
</comment>
<sequence>MAARRDVSKEISGAQAVALRCGSVLAVIALVLVVRWASGRETQRMKMLGGLDASHLFSWHPVLMVLGYTICMGFGLQAFRSARLGRPRNKRLHASLHGCALVCVCLALRAVFEQHNAINAPNLYTAHGIIGLTVCVLFFAQYLVAALAFLSDVFVSQREKSILLAPHVLIGFLTYFGSVVAIVSGVAEKTAWMGCGYYHNADAVNPPHTSLDAPDTNPAAHYPLLPLGCKLGIGVSVTALLSAFCLAIGVLSLKVGRDSDTAYQPLATLPPSPQGASSGSSSPMV</sequence>
<protein>
    <recommendedName>
        <fullName evidence="13">Cytochrome b561 domain-containing protein</fullName>
    </recommendedName>
</protein>
<evidence type="ECO:0000256" key="8">
    <source>
        <dbReference type="ARBA" id="ARBA00022989"/>
    </source>
</evidence>
<keyword evidence="4" id="KW-0349">Heme</keyword>
<keyword evidence="6" id="KW-0479">Metal-binding</keyword>
<keyword evidence="8 12" id="KW-1133">Transmembrane helix</keyword>
<evidence type="ECO:0000313" key="14">
    <source>
        <dbReference type="EMBL" id="KAJ8598377.1"/>
    </source>
</evidence>
<dbReference type="CDD" id="cd08554">
    <property type="entry name" value="Cyt_b561"/>
    <property type="match status" value="1"/>
</dbReference>
<dbReference type="Gene3D" id="1.20.120.1770">
    <property type="match status" value="1"/>
</dbReference>
<evidence type="ECO:0000313" key="15">
    <source>
        <dbReference type="Proteomes" id="UP001230188"/>
    </source>
</evidence>
<evidence type="ECO:0000256" key="7">
    <source>
        <dbReference type="ARBA" id="ARBA00022982"/>
    </source>
</evidence>
<keyword evidence="5 12" id="KW-0812">Transmembrane</keyword>
<comment type="cofactor">
    <cofactor evidence="1">
        <name>heme b</name>
        <dbReference type="ChEBI" id="CHEBI:60344"/>
    </cofactor>
</comment>
<dbReference type="Proteomes" id="UP001230188">
    <property type="component" value="Unassembled WGS sequence"/>
</dbReference>
<gene>
    <name evidence="14" type="ORF">CTAYLR_002978</name>
</gene>
<feature type="compositionally biased region" description="Low complexity" evidence="11">
    <location>
        <begin position="274"/>
        <end position="285"/>
    </location>
</feature>
<feature type="transmembrane region" description="Helical" evidence="12">
    <location>
        <begin position="231"/>
        <end position="253"/>
    </location>
</feature>
<dbReference type="InterPro" id="IPR043205">
    <property type="entry name" value="CYB561/CYBRD1-like"/>
</dbReference>
<evidence type="ECO:0000256" key="12">
    <source>
        <dbReference type="SAM" id="Phobius"/>
    </source>
</evidence>
<keyword evidence="15" id="KW-1185">Reference proteome</keyword>
<dbReference type="PANTHER" id="PTHR10106">
    <property type="entry name" value="CYTOCHROME B561-RELATED"/>
    <property type="match status" value="1"/>
</dbReference>
<dbReference type="GO" id="GO:0046872">
    <property type="term" value="F:metal ion binding"/>
    <property type="evidence" value="ECO:0007669"/>
    <property type="project" value="UniProtKB-KW"/>
</dbReference>
<evidence type="ECO:0000256" key="3">
    <source>
        <dbReference type="ARBA" id="ARBA00022448"/>
    </source>
</evidence>
<evidence type="ECO:0000256" key="9">
    <source>
        <dbReference type="ARBA" id="ARBA00023004"/>
    </source>
</evidence>
<dbReference type="GO" id="GO:0016020">
    <property type="term" value="C:membrane"/>
    <property type="evidence" value="ECO:0007669"/>
    <property type="project" value="UniProtKB-SubCell"/>
</dbReference>
<dbReference type="PANTHER" id="PTHR10106:SF0">
    <property type="entry name" value="LD36721P"/>
    <property type="match status" value="1"/>
</dbReference>
<reference evidence="14" key="1">
    <citation type="submission" date="2023-01" db="EMBL/GenBank/DDBJ databases">
        <title>Metagenome sequencing of chrysophaentin producing Chrysophaeum taylorii.</title>
        <authorList>
            <person name="Davison J."/>
            <person name="Bewley C."/>
        </authorList>
    </citation>
    <scope>NUCLEOTIDE SEQUENCE</scope>
    <source>
        <strain evidence="14">NIES-1699</strain>
    </source>
</reference>
<evidence type="ECO:0000256" key="1">
    <source>
        <dbReference type="ARBA" id="ARBA00001970"/>
    </source>
</evidence>
<dbReference type="EMBL" id="JAQMWT010000675">
    <property type="protein sequence ID" value="KAJ8598377.1"/>
    <property type="molecule type" value="Genomic_DNA"/>
</dbReference>
<name>A0AAD7XEM9_9STRA</name>
<keyword evidence="9" id="KW-0408">Iron</keyword>
<evidence type="ECO:0000256" key="11">
    <source>
        <dbReference type="SAM" id="MobiDB-lite"/>
    </source>
</evidence>
<dbReference type="InterPro" id="IPR006593">
    <property type="entry name" value="Cyt_b561/ferric_Rdtase_TM"/>
</dbReference>
<feature type="transmembrane region" description="Helical" evidence="12">
    <location>
        <begin position="12"/>
        <end position="37"/>
    </location>
</feature>
<dbReference type="Pfam" id="PF03188">
    <property type="entry name" value="Cytochrom_B561"/>
    <property type="match status" value="1"/>
</dbReference>
<evidence type="ECO:0000259" key="13">
    <source>
        <dbReference type="PROSITE" id="PS50939"/>
    </source>
</evidence>
<feature type="transmembrane region" description="Helical" evidence="12">
    <location>
        <begin position="124"/>
        <end position="150"/>
    </location>
</feature>
<evidence type="ECO:0000256" key="10">
    <source>
        <dbReference type="ARBA" id="ARBA00023136"/>
    </source>
</evidence>
<accession>A0AAD7XEM9</accession>
<keyword evidence="10 12" id="KW-0472">Membrane</keyword>
<feature type="transmembrane region" description="Helical" evidence="12">
    <location>
        <begin position="91"/>
        <end position="112"/>
    </location>
</feature>
<dbReference type="PROSITE" id="PS50939">
    <property type="entry name" value="CYTOCHROME_B561"/>
    <property type="match status" value="1"/>
</dbReference>
<dbReference type="SMART" id="SM00665">
    <property type="entry name" value="B561"/>
    <property type="match status" value="1"/>
</dbReference>
<keyword evidence="3" id="KW-0813">Transport</keyword>
<dbReference type="GO" id="GO:0016491">
    <property type="term" value="F:oxidoreductase activity"/>
    <property type="evidence" value="ECO:0007669"/>
    <property type="project" value="InterPro"/>
</dbReference>
<feature type="transmembrane region" description="Helical" evidence="12">
    <location>
        <begin position="162"/>
        <end position="183"/>
    </location>
</feature>
<feature type="transmembrane region" description="Helical" evidence="12">
    <location>
        <begin position="57"/>
        <end position="79"/>
    </location>
</feature>
<dbReference type="AlphaFoldDB" id="A0AAD7XEM9"/>
<proteinExistence type="predicted"/>